<dbReference type="GO" id="GO:0060090">
    <property type="term" value="F:molecular adaptor activity"/>
    <property type="evidence" value="ECO:0007669"/>
    <property type="project" value="TreeGrafter"/>
</dbReference>
<comment type="similarity">
    <text evidence="2 6">Belongs to the caveolin family.</text>
</comment>
<reference evidence="7 8" key="1">
    <citation type="journal article" date="2024" name="Insects">
        <title>An Improved Chromosome-Level Genome Assembly of the Firefly Pyrocoelia pectoralis.</title>
        <authorList>
            <person name="Fu X."/>
            <person name="Meyer-Rochow V.B."/>
            <person name="Ballantyne L."/>
            <person name="Zhu X."/>
        </authorList>
    </citation>
    <scope>NUCLEOTIDE SEQUENCE [LARGE SCALE GENOMIC DNA]</scope>
    <source>
        <strain evidence="7">XCY_ONT2</strain>
    </source>
</reference>
<dbReference type="EMBL" id="JAVRBK010000009">
    <property type="protein sequence ID" value="KAK5639083.1"/>
    <property type="molecule type" value="Genomic_DNA"/>
</dbReference>
<proteinExistence type="inferred from homology"/>
<keyword evidence="5 6" id="KW-0472">Membrane</keyword>
<keyword evidence="4 6" id="KW-0333">Golgi apparatus</keyword>
<evidence type="ECO:0000256" key="5">
    <source>
        <dbReference type="ARBA" id="ARBA00023136"/>
    </source>
</evidence>
<evidence type="ECO:0000313" key="8">
    <source>
        <dbReference type="Proteomes" id="UP001329430"/>
    </source>
</evidence>
<dbReference type="PANTHER" id="PTHR10844:SF19">
    <property type="entry name" value="CAVEOLIN-2"/>
    <property type="match status" value="1"/>
</dbReference>
<accession>A0AAN7ZHA1</accession>
<keyword evidence="3 6" id="KW-1003">Cell membrane</keyword>
<dbReference type="GO" id="GO:0005901">
    <property type="term" value="C:caveola"/>
    <property type="evidence" value="ECO:0007669"/>
    <property type="project" value="UniProtKB-SubCell"/>
</dbReference>
<comment type="subcellular location">
    <subcellularLocation>
        <location evidence="1 6">Cell membrane</location>
        <topology evidence="1 6">Peripheral membrane protein</topology>
    </subcellularLocation>
    <subcellularLocation>
        <location evidence="6">Golgi apparatus membrane</location>
        <topology evidence="6">Peripheral membrane protein</topology>
    </subcellularLocation>
    <subcellularLocation>
        <location evidence="6">Membrane</location>
        <location evidence="6">Caveola</location>
        <topology evidence="6">Peripheral membrane protein</topology>
    </subcellularLocation>
</comment>
<dbReference type="Proteomes" id="UP001329430">
    <property type="component" value="Chromosome 9"/>
</dbReference>
<comment type="function">
    <text evidence="6">May act as a scaffolding protein within caveolar membranes. Interacts directly with G-protein alpha subunits and can functionally regulate their activity.</text>
</comment>
<gene>
    <name evidence="7" type="ORF">RI129_011575</name>
</gene>
<dbReference type="InterPro" id="IPR001612">
    <property type="entry name" value="Caveolin"/>
</dbReference>
<protein>
    <recommendedName>
        <fullName evidence="6">Caveolin</fullName>
    </recommendedName>
</protein>
<name>A0AAN7ZHA1_9COLE</name>
<dbReference type="PANTHER" id="PTHR10844">
    <property type="entry name" value="CAVEOLIN"/>
    <property type="match status" value="1"/>
</dbReference>
<evidence type="ECO:0000256" key="2">
    <source>
        <dbReference type="ARBA" id="ARBA00010988"/>
    </source>
</evidence>
<evidence type="ECO:0000256" key="1">
    <source>
        <dbReference type="ARBA" id="ARBA00004202"/>
    </source>
</evidence>
<dbReference type="GO" id="GO:0070836">
    <property type="term" value="P:caveola assembly"/>
    <property type="evidence" value="ECO:0007669"/>
    <property type="project" value="InterPro"/>
</dbReference>
<comment type="caution">
    <text evidence="7">The sequence shown here is derived from an EMBL/GenBank/DDBJ whole genome shotgun (WGS) entry which is preliminary data.</text>
</comment>
<evidence type="ECO:0000256" key="4">
    <source>
        <dbReference type="ARBA" id="ARBA00023034"/>
    </source>
</evidence>
<organism evidence="7 8">
    <name type="scientific">Pyrocoelia pectoralis</name>
    <dbReference type="NCBI Taxonomy" id="417401"/>
    <lineage>
        <taxon>Eukaryota</taxon>
        <taxon>Metazoa</taxon>
        <taxon>Ecdysozoa</taxon>
        <taxon>Arthropoda</taxon>
        <taxon>Hexapoda</taxon>
        <taxon>Insecta</taxon>
        <taxon>Pterygota</taxon>
        <taxon>Neoptera</taxon>
        <taxon>Endopterygota</taxon>
        <taxon>Coleoptera</taxon>
        <taxon>Polyphaga</taxon>
        <taxon>Elateriformia</taxon>
        <taxon>Elateroidea</taxon>
        <taxon>Lampyridae</taxon>
        <taxon>Lampyrinae</taxon>
        <taxon>Pyrocoelia</taxon>
    </lineage>
</organism>
<dbReference type="GO" id="GO:0000139">
    <property type="term" value="C:Golgi membrane"/>
    <property type="evidence" value="ECO:0007669"/>
    <property type="project" value="UniProtKB-SubCell"/>
</dbReference>
<evidence type="ECO:0000256" key="3">
    <source>
        <dbReference type="ARBA" id="ARBA00022475"/>
    </source>
</evidence>
<sequence length="151" mass="16940">MSRKPSAISDDLEDRDPNNLGAHLQVSWSDVIGEPISIRSPECAWRLSNHCFQISKNVCYIFLSVLCAPITACCLGCSFACIAFEHIWCVNPCLRIWKISCAAIKIFIASCTQAFIAPICDAMGRFWSGIKVRTQTQMYKEETDERDVLLA</sequence>
<dbReference type="AlphaFoldDB" id="A0AAN7ZHA1"/>
<dbReference type="Pfam" id="PF01146">
    <property type="entry name" value="Caveolin"/>
    <property type="match status" value="1"/>
</dbReference>
<keyword evidence="8" id="KW-1185">Reference proteome</keyword>
<evidence type="ECO:0000256" key="6">
    <source>
        <dbReference type="RuleBase" id="RU000680"/>
    </source>
</evidence>
<evidence type="ECO:0000313" key="7">
    <source>
        <dbReference type="EMBL" id="KAK5639083.1"/>
    </source>
</evidence>